<dbReference type="PANTHER" id="PTHR34546:SF3">
    <property type="entry name" value="OS06G0153600 PROTEIN"/>
    <property type="match status" value="1"/>
</dbReference>
<dbReference type="STRING" id="429701.A0A2G9H3N7"/>
<dbReference type="AlphaFoldDB" id="A0A2G9H3N7"/>
<dbReference type="EMBL" id="NKXS01002785">
    <property type="protein sequence ID" value="PIN12134.1"/>
    <property type="molecule type" value="Genomic_DNA"/>
</dbReference>
<feature type="region of interest" description="Disordered" evidence="1">
    <location>
        <begin position="151"/>
        <end position="172"/>
    </location>
</feature>
<protein>
    <submittedName>
        <fullName evidence="2">Uncharacterized protein</fullName>
    </submittedName>
</protein>
<feature type="region of interest" description="Disordered" evidence="1">
    <location>
        <begin position="21"/>
        <end position="131"/>
    </location>
</feature>
<reference evidence="3" key="1">
    <citation type="journal article" date="2018" name="Gigascience">
        <title>Genome assembly of the Pink Ipe (Handroanthus impetiginosus, Bignoniaceae), a highly valued, ecologically keystone Neotropical timber forest tree.</title>
        <authorList>
            <person name="Silva-Junior O.B."/>
            <person name="Grattapaglia D."/>
            <person name="Novaes E."/>
            <person name="Collevatti R.G."/>
        </authorList>
    </citation>
    <scope>NUCLEOTIDE SEQUENCE [LARGE SCALE GENOMIC DNA]</scope>
    <source>
        <strain evidence="3">cv. UFG-1</strain>
    </source>
</reference>
<accession>A0A2G9H3N7</accession>
<name>A0A2G9H3N7_9LAMI</name>
<proteinExistence type="predicted"/>
<dbReference type="Proteomes" id="UP000231279">
    <property type="component" value="Unassembled WGS sequence"/>
</dbReference>
<feature type="compositionally biased region" description="Polar residues" evidence="1">
    <location>
        <begin position="77"/>
        <end position="88"/>
    </location>
</feature>
<evidence type="ECO:0000313" key="2">
    <source>
        <dbReference type="EMBL" id="PIN12134.1"/>
    </source>
</evidence>
<gene>
    <name evidence="2" type="ORF">CDL12_15274</name>
</gene>
<keyword evidence="3" id="KW-1185">Reference proteome</keyword>
<organism evidence="2 3">
    <name type="scientific">Handroanthus impetiginosus</name>
    <dbReference type="NCBI Taxonomy" id="429701"/>
    <lineage>
        <taxon>Eukaryota</taxon>
        <taxon>Viridiplantae</taxon>
        <taxon>Streptophyta</taxon>
        <taxon>Embryophyta</taxon>
        <taxon>Tracheophyta</taxon>
        <taxon>Spermatophyta</taxon>
        <taxon>Magnoliopsida</taxon>
        <taxon>eudicotyledons</taxon>
        <taxon>Gunneridae</taxon>
        <taxon>Pentapetalae</taxon>
        <taxon>asterids</taxon>
        <taxon>lamiids</taxon>
        <taxon>Lamiales</taxon>
        <taxon>Bignoniaceae</taxon>
        <taxon>Crescentiina</taxon>
        <taxon>Tabebuia alliance</taxon>
        <taxon>Handroanthus</taxon>
    </lineage>
</organism>
<feature type="compositionally biased region" description="Basic residues" evidence="1">
    <location>
        <begin position="48"/>
        <end position="76"/>
    </location>
</feature>
<sequence>MFNCPFLHGCSANGSAVRTETQRQGNYLRSLWHQGPPKAPASSAPARASRRHLQPTKGTQFKKNKKRRQRRGKKSTTKPNNAVLESNSSPGAEWPIPSPPPPPSTTGWPSLVEKPDPKLLPLSPEEQSKLAAKHAHQRALKVVHGFFRSSNGDDSDAIDSSSDEDDELMEEDNGGEKYSFFFKLFKEDTELREYYEKNLAKGEFNCLVCGAAGGKNTGKKFKGCLALVQHSITIAKTKKRKAHKVFGKAVCEVLGWDIDRLSSVVSLLSDNSGKTEGNVDSDNKESLMTFVDKVDSVEGNHGEAVPESGSIVTGRLPHGDEGDMNSLMHVGAVKNLENLGTRHPHKMEEPAAEVLPSVSVDRNLENLGIVHPHNMEKPAAEASTSVNVDRNLENLEMLHPLNVEPAADTLTSVSVDKNLENLGSRGA</sequence>
<evidence type="ECO:0000313" key="3">
    <source>
        <dbReference type="Proteomes" id="UP000231279"/>
    </source>
</evidence>
<evidence type="ECO:0000256" key="1">
    <source>
        <dbReference type="SAM" id="MobiDB-lite"/>
    </source>
</evidence>
<dbReference type="PANTHER" id="PTHR34546">
    <property type="entry name" value="OS06G0153600 PROTEIN"/>
    <property type="match status" value="1"/>
</dbReference>
<feature type="compositionally biased region" description="Acidic residues" evidence="1">
    <location>
        <begin position="153"/>
        <end position="172"/>
    </location>
</feature>
<comment type="caution">
    <text evidence="2">The sequence shown here is derived from an EMBL/GenBank/DDBJ whole genome shotgun (WGS) entry which is preliminary data.</text>
</comment>
<dbReference type="OrthoDB" id="1929495at2759"/>